<gene>
    <name evidence="11" type="ORF">GCM10017771_75050</name>
</gene>
<dbReference type="InterPro" id="IPR050445">
    <property type="entry name" value="Bact_polysacc_biosynth/exp"/>
</dbReference>
<dbReference type="Proteomes" id="UP000603227">
    <property type="component" value="Unassembled WGS sequence"/>
</dbReference>
<evidence type="ECO:0000256" key="5">
    <source>
        <dbReference type="ARBA" id="ARBA00022741"/>
    </source>
</evidence>
<accession>A0A919DJ27</accession>
<dbReference type="AlphaFoldDB" id="A0A919DJ27"/>
<evidence type="ECO:0000256" key="9">
    <source>
        <dbReference type="SAM" id="MobiDB-lite"/>
    </source>
</evidence>
<dbReference type="NCBIfam" id="TIGR01007">
    <property type="entry name" value="eps_fam"/>
    <property type="match status" value="1"/>
</dbReference>
<feature type="compositionally biased region" description="Basic and acidic residues" evidence="9">
    <location>
        <begin position="230"/>
        <end position="239"/>
    </location>
</feature>
<dbReference type="InterPro" id="IPR003856">
    <property type="entry name" value="LPS_length_determ_N"/>
</dbReference>
<comment type="similarity">
    <text evidence="2">Belongs to the CpsC/CapA family.</text>
</comment>
<evidence type="ECO:0000313" key="11">
    <source>
        <dbReference type="EMBL" id="GHE52749.1"/>
    </source>
</evidence>
<dbReference type="PANTHER" id="PTHR32309:SF13">
    <property type="entry name" value="FERRIC ENTEROBACTIN TRANSPORT PROTEIN FEPE"/>
    <property type="match status" value="1"/>
</dbReference>
<dbReference type="Gene3D" id="3.40.50.300">
    <property type="entry name" value="P-loop containing nucleotide triphosphate hydrolases"/>
    <property type="match status" value="1"/>
</dbReference>
<protein>
    <recommendedName>
        <fullName evidence="10">Polysaccharide chain length determinant N-terminal domain-containing protein</fullName>
    </recommendedName>
</protein>
<feature type="domain" description="Polysaccharide chain length determinant N-terminal" evidence="10">
    <location>
        <begin position="1"/>
        <end position="88"/>
    </location>
</feature>
<reference evidence="11" key="1">
    <citation type="journal article" date="2014" name="Int. J. Syst. Evol. Microbiol.">
        <title>Complete genome sequence of Corynebacterium casei LMG S-19264T (=DSM 44701T), isolated from a smear-ripened cheese.</title>
        <authorList>
            <consortium name="US DOE Joint Genome Institute (JGI-PGF)"/>
            <person name="Walter F."/>
            <person name="Albersmeier A."/>
            <person name="Kalinowski J."/>
            <person name="Ruckert C."/>
        </authorList>
    </citation>
    <scope>NUCLEOTIDE SEQUENCE</scope>
    <source>
        <strain evidence="11">CGMCC 4.7403</strain>
    </source>
</reference>
<keyword evidence="7" id="KW-1133">Transmembrane helix</keyword>
<dbReference type="GO" id="GO:0004713">
    <property type="term" value="F:protein tyrosine kinase activity"/>
    <property type="evidence" value="ECO:0007669"/>
    <property type="project" value="TreeGrafter"/>
</dbReference>
<dbReference type="InterPro" id="IPR027417">
    <property type="entry name" value="P-loop_NTPase"/>
</dbReference>
<evidence type="ECO:0000256" key="6">
    <source>
        <dbReference type="ARBA" id="ARBA00022840"/>
    </source>
</evidence>
<evidence type="ECO:0000256" key="4">
    <source>
        <dbReference type="ARBA" id="ARBA00022692"/>
    </source>
</evidence>
<dbReference type="EMBL" id="BNAT01000038">
    <property type="protein sequence ID" value="GHE52749.1"/>
    <property type="molecule type" value="Genomic_DNA"/>
</dbReference>
<keyword evidence="4" id="KW-0812">Transmembrane</keyword>
<keyword evidence="3" id="KW-1003">Cell membrane</keyword>
<keyword evidence="12" id="KW-1185">Reference proteome</keyword>
<evidence type="ECO:0000256" key="3">
    <source>
        <dbReference type="ARBA" id="ARBA00022475"/>
    </source>
</evidence>
<evidence type="ECO:0000259" key="10">
    <source>
        <dbReference type="Pfam" id="PF02706"/>
    </source>
</evidence>
<dbReference type="SUPFAM" id="SSF52540">
    <property type="entry name" value="P-loop containing nucleoside triphosphate hydrolases"/>
    <property type="match status" value="1"/>
</dbReference>
<evidence type="ECO:0000256" key="7">
    <source>
        <dbReference type="ARBA" id="ARBA00022989"/>
    </source>
</evidence>
<feature type="compositionally biased region" description="Basic and acidic residues" evidence="9">
    <location>
        <begin position="463"/>
        <end position="497"/>
    </location>
</feature>
<reference evidence="11" key="2">
    <citation type="submission" date="2020-09" db="EMBL/GenBank/DDBJ databases">
        <authorList>
            <person name="Sun Q."/>
            <person name="Zhou Y."/>
        </authorList>
    </citation>
    <scope>NUCLEOTIDE SEQUENCE</scope>
    <source>
        <strain evidence="11">CGMCC 4.7403</strain>
    </source>
</reference>
<feature type="compositionally biased region" description="Basic and acidic residues" evidence="9">
    <location>
        <begin position="439"/>
        <end position="456"/>
    </location>
</feature>
<dbReference type="RefSeq" id="WP_189786905.1">
    <property type="nucleotide sequence ID" value="NZ_BNAT01000038.1"/>
</dbReference>
<dbReference type="GO" id="GO:0005886">
    <property type="term" value="C:plasma membrane"/>
    <property type="evidence" value="ECO:0007669"/>
    <property type="project" value="UniProtKB-SubCell"/>
</dbReference>
<comment type="caution">
    <text evidence="11">The sequence shown here is derived from an EMBL/GenBank/DDBJ whole genome shotgun (WGS) entry which is preliminary data.</text>
</comment>
<comment type="subcellular location">
    <subcellularLocation>
        <location evidence="1">Cell membrane</location>
        <topology evidence="1">Multi-pass membrane protein</topology>
    </subcellularLocation>
</comment>
<dbReference type="Pfam" id="PF02706">
    <property type="entry name" value="Wzz"/>
    <property type="match status" value="1"/>
</dbReference>
<feature type="region of interest" description="Disordered" evidence="9">
    <location>
        <begin position="430"/>
        <end position="497"/>
    </location>
</feature>
<evidence type="ECO:0000256" key="2">
    <source>
        <dbReference type="ARBA" id="ARBA00006683"/>
    </source>
</evidence>
<evidence type="ECO:0000313" key="12">
    <source>
        <dbReference type="Proteomes" id="UP000603227"/>
    </source>
</evidence>
<dbReference type="CDD" id="cd05387">
    <property type="entry name" value="BY-kinase"/>
    <property type="match status" value="1"/>
</dbReference>
<dbReference type="InterPro" id="IPR005702">
    <property type="entry name" value="Wzc-like_C"/>
</dbReference>
<organism evidence="11 12">
    <name type="scientific">Streptomyces capitiformicae</name>
    <dbReference type="NCBI Taxonomy" id="2014920"/>
    <lineage>
        <taxon>Bacteria</taxon>
        <taxon>Bacillati</taxon>
        <taxon>Actinomycetota</taxon>
        <taxon>Actinomycetes</taxon>
        <taxon>Kitasatosporales</taxon>
        <taxon>Streptomycetaceae</taxon>
        <taxon>Streptomyces</taxon>
    </lineage>
</organism>
<proteinExistence type="inferred from homology"/>
<evidence type="ECO:0000256" key="1">
    <source>
        <dbReference type="ARBA" id="ARBA00004651"/>
    </source>
</evidence>
<keyword evidence="5" id="KW-0547">Nucleotide-binding</keyword>
<evidence type="ECO:0000256" key="8">
    <source>
        <dbReference type="ARBA" id="ARBA00023136"/>
    </source>
</evidence>
<dbReference type="GO" id="GO:0005524">
    <property type="term" value="F:ATP binding"/>
    <property type="evidence" value="ECO:0007669"/>
    <property type="project" value="UniProtKB-KW"/>
</dbReference>
<dbReference type="PANTHER" id="PTHR32309">
    <property type="entry name" value="TYROSINE-PROTEIN KINASE"/>
    <property type="match status" value="1"/>
</dbReference>
<keyword evidence="8" id="KW-0472">Membrane</keyword>
<feature type="region of interest" description="Disordered" evidence="9">
    <location>
        <begin position="216"/>
        <end position="239"/>
    </location>
</feature>
<name>A0A919DJ27_9ACTN</name>
<keyword evidence="6" id="KW-0067">ATP-binding</keyword>
<sequence>MDLRDYIDVLRRRWRFVAACVVLGLLAALAATALMPRTYTAQAQLFIATNDKTNTNAYAGGLFTQQRVKSYTKIANSPAVLDGVINKLDLSTTPDRLAGKISTQAPLDTAVVNIQVRDTSATRAQVIADETAVQFARYIDRIERASTDAPPLVKASVVGNPGPPGKPTSPRPQLNVAIGLVAGFLVGVSGAVLRHTLDTTVRSSGDVRRRTGLHTVGALPRPGRRRANNHRGDTTPRDEALSQLRTRLRFAGHGGLPNSLLVTSAMHTEGRTDTAVDLAVNVARTGRRVVLVEGDLRRPRLAGALGLRDGPGLTDVATGDVALADALQTWEAGALRVLTSGTASPAPDTLLSSPKVAQVLRALEADADLVVMDSPPLLPYADATALASETEAVLLVVRIGRARYDLVQRALESLASVDAHVLGAVVTGVPPERLSGRRPRGEAARPSDAPVMERRPPAVPDTLHTRPDTADSHARRVPDAAAEDSRHRLEAKDDEHV</sequence>